<dbReference type="InterPro" id="IPR050789">
    <property type="entry name" value="Diverse_Enzym_Activities"/>
</dbReference>
<dbReference type="Gene3D" id="3.40.710.10">
    <property type="entry name" value="DD-peptidase/beta-lactamase superfamily"/>
    <property type="match status" value="1"/>
</dbReference>
<name>A0A381X757_9ZZZZ</name>
<sequence length="340" mass="38079">MNCTFPGTEWDHISSEEAGFNAEELDAVHTWLQALGRDLGWRVCIVRGGHLVAEWGEGMARDEQISQASIDKSFISSLLGIAIQEGKIAGLDALVVDYFPEMLNIPPGEGPRPGRYAFEKDSAITFRQLVSQTSGYMKPDQHPGRQFHYQTFGINIITHSIAKAYGLYDSCDPDRLPGCHRFLDARIRDPIGASWDSIRFNFEHPPGARVNIFGNGFSLMATSLDMARAGWLWLNEGRWNRRQLIPEDYLREAVKTNPDVLACEPEKNWKYGLAFWTNDHGKLWSHMPRDAFAAAGAGAMHIFVCPSLDLVVTQTPGPWGDDGKAGMQEELLMRIVDSLR</sequence>
<gene>
    <name evidence="2" type="ORF">METZ01_LOCUS113453</name>
</gene>
<evidence type="ECO:0000259" key="1">
    <source>
        <dbReference type="Pfam" id="PF00144"/>
    </source>
</evidence>
<dbReference type="Pfam" id="PF00144">
    <property type="entry name" value="Beta-lactamase"/>
    <property type="match status" value="1"/>
</dbReference>
<dbReference type="EMBL" id="UINC01014154">
    <property type="protein sequence ID" value="SVA60599.1"/>
    <property type="molecule type" value="Genomic_DNA"/>
</dbReference>
<dbReference type="SUPFAM" id="SSF56601">
    <property type="entry name" value="beta-lactamase/transpeptidase-like"/>
    <property type="match status" value="1"/>
</dbReference>
<dbReference type="InterPro" id="IPR012338">
    <property type="entry name" value="Beta-lactam/transpept-like"/>
</dbReference>
<dbReference type="AlphaFoldDB" id="A0A381X757"/>
<protein>
    <recommendedName>
        <fullName evidence="1">Beta-lactamase-related domain-containing protein</fullName>
    </recommendedName>
</protein>
<dbReference type="PANTHER" id="PTHR43283:SF7">
    <property type="entry name" value="BETA-LACTAMASE-RELATED DOMAIN-CONTAINING PROTEIN"/>
    <property type="match status" value="1"/>
</dbReference>
<proteinExistence type="predicted"/>
<organism evidence="2">
    <name type="scientific">marine metagenome</name>
    <dbReference type="NCBI Taxonomy" id="408172"/>
    <lineage>
        <taxon>unclassified sequences</taxon>
        <taxon>metagenomes</taxon>
        <taxon>ecological metagenomes</taxon>
    </lineage>
</organism>
<reference evidence="2" key="1">
    <citation type="submission" date="2018-05" db="EMBL/GenBank/DDBJ databases">
        <authorList>
            <person name="Lanie J.A."/>
            <person name="Ng W.-L."/>
            <person name="Kazmierczak K.M."/>
            <person name="Andrzejewski T.M."/>
            <person name="Davidsen T.M."/>
            <person name="Wayne K.J."/>
            <person name="Tettelin H."/>
            <person name="Glass J.I."/>
            <person name="Rusch D."/>
            <person name="Podicherti R."/>
            <person name="Tsui H.-C.T."/>
            <person name="Winkler M.E."/>
        </authorList>
    </citation>
    <scope>NUCLEOTIDE SEQUENCE</scope>
</reference>
<accession>A0A381X757</accession>
<dbReference type="PANTHER" id="PTHR43283">
    <property type="entry name" value="BETA-LACTAMASE-RELATED"/>
    <property type="match status" value="1"/>
</dbReference>
<dbReference type="InterPro" id="IPR001466">
    <property type="entry name" value="Beta-lactam-related"/>
</dbReference>
<evidence type="ECO:0000313" key="2">
    <source>
        <dbReference type="EMBL" id="SVA60599.1"/>
    </source>
</evidence>
<feature type="domain" description="Beta-lactamase-related" evidence="1">
    <location>
        <begin position="40"/>
        <end position="312"/>
    </location>
</feature>